<dbReference type="PANTHER" id="PTHR30055">
    <property type="entry name" value="HTH-TYPE TRANSCRIPTIONAL REGULATOR RUTR"/>
    <property type="match status" value="1"/>
</dbReference>
<evidence type="ECO:0000256" key="3">
    <source>
        <dbReference type="ARBA" id="ARBA00023163"/>
    </source>
</evidence>
<evidence type="ECO:0000259" key="6">
    <source>
        <dbReference type="PROSITE" id="PS50977"/>
    </source>
</evidence>
<evidence type="ECO:0000313" key="7">
    <source>
        <dbReference type="EMBL" id="TLG00358.1"/>
    </source>
</evidence>
<evidence type="ECO:0000256" key="2">
    <source>
        <dbReference type="ARBA" id="ARBA00023125"/>
    </source>
</evidence>
<dbReference type="InterPro" id="IPR009057">
    <property type="entry name" value="Homeodomain-like_sf"/>
</dbReference>
<dbReference type="InterPro" id="IPR001647">
    <property type="entry name" value="HTH_TetR"/>
</dbReference>
<dbReference type="Gene3D" id="1.10.357.10">
    <property type="entry name" value="Tetracycline Repressor, domain 2"/>
    <property type="match status" value="1"/>
</dbReference>
<reference evidence="7 8" key="1">
    <citation type="submission" date="2019-05" db="EMBL/GenBank/DDBJ databases">
        <title>Genomes sequences of two Nocardia cyriacigeorgica environmental isolates, type strains Nocardia asteroides ATCC 19247 and Nocardia cyriacigeorgica DSM 44484.</title>
        <authorList>
            <person name="Vautrin F."/>
            <person name="Bergeron E."/>
            <person name="Dubost A."/>
            <person name="Abrouk D."/>
            <person name="Rodriguez Nava V."/>
            <person name="Pujic P."/>
        </authorList>
    </citation>
    <scope>NUCLEOTIDE SEQUENCE [LARGE SCALE GENOMIC DNA]</scope>
    <source>
        <strain evidence="7 8">EML 1456</strain>
    </source>
</reference>
<dbReference type="GO" id="GO:0003700">
    <property type="term" value="F:DNA-binding transcription factor activity"/>
    <property type="evidence" value="ECO:0007669"/>
    <property type="project" value="TreeGrafter"/>
</dbReference>
<dbReference type="PANTHER" id="PTHR30055:SF234">
    <property type="entry name" value="HTH-TYPE TRANSCRIPTIONAL REGULATOR BETI"/>
    <property type="match status" value="1"/>
</dbReference>
<evidence type="ECO:0000256" key="1">
    <source>
        <dbReference type="ARBA" id="ARBA00023015"/>
    </source>
</evidence>
<evidence type="ECO:0000256" key="4">
    <source>
        <dbReference type="PROSITE-ProRule" id="PRU00335"/>
    </source>
</evidence>
<keyword evidence="3" id="KW-0804">Transcription</keyword>
<organism evidence="7 8">
    <name type="scientific">Nocardia cyriacigeorgica</name>
    <dbReference type="NCBI Taxonomy" id="135487"/>
    <lineage>
        <taxon>Bacteria</taxon>
        <taxon>Bacillati</taxon>
        <taxon>Actinomycetota</taxon>
        <taxon>Actinomycetes</taxon>
        <taxon>Mycobacteriales</taxon>
        <taxon>Nocardiaceae</taxon>
        <taxon>Nocardia</taxon>
    </lineage>
</organism>
<gene>
    <name evidence="7" type="ORF">FEK35_24255</name>
</gene>
<sequence>MRMPQNSSTTSGRPYAGESHEDRAERRTRQLLDAGFELFGTVGYRATTVRALCREAKVTDRYFYKSFANTEELMAAVYQRCIERLTNAIIGRWDAMASTDLDEMITLGLDAFYAAVEDRRLARIIWLEILGASPQLDQVYDKTLSGLLNVIPPAVLDTFRQPGLDDEHARIIAIALIGAINTTGMAWYLRGYDTPREVIVAAMKRLITRHMT</sequence>
<dbReference type="GO" id="GO:0000976">
    <property type="term" value="F:transcription cis-regulatory region binding"/>
    <property type="evidence" value="ECO:0007669"/>
    <property type="project" value="TreeGrafter"/>
</dbReference>
<dbReference type="SUPFAM" id="SSF46689">
    <property type="entry name" value="Homeodomain-like"/>
    <property type="match status" value="1"/>
</dbReference>
<dbReference type="Pfam" id="PF00440">
    <property type="entry name" value="TetR_N"/>
    <property type="match status" value="1"/>
</dbReference>
<dbReference type="EMBL" id="VBUU01000031">
    <property type="protein sequence ID" value="TLG00358.1"/>
    <property type="molecule type" value="Genomic_DNA"/>
</dbReference>
<dbReference type="PROSITE" id="PS50977">
    <property type="entry name" value="HTH_TETR_2"/>
    <property type="match status" value="1"/>
</dbReference>
<feature type="region of interest" description="Disordered" evidence="5">
    <location>
        <begin position="1"/>
        <end position="24"/>
    </location>
</feature>
<dbReference type="Proteomes" id="UP000308349">
    <property type="component" value="Unassembled WGS sequence"/>
</dbReference>
<keyword evidence="2 4" id="KW-0238">DNA-binding</keyword>
<evidence type="ECO:0000256" key="5">
    <source>
        <dbReference type="SAM" id="MobiDB-lite"/>
    </source>
</evidence>
<keyword evidence="1" id="KW-0805">Transcription regulation</keyword>
<name>A0A5R8PAE9_9NOCA</name>
<comment type="caution">
    <text evidence="7">The sequence shown here is derived from an EMBL/GenBank/DDBJ whole genome shotgun (WGS) entry which is preliminary data.</text>
</comment>
<feature type="DNA-binding region" description="H-T-H motif" evidence="4">
    <location>
        <begin position="48"/>
        <end position="67"/>
    </location>
</feature>
<feature type="domain" description="HTH tetR-type" evidence="6">
    <location>
        <begin position="25"/>
        <end position="85"/>
    </location>
</feature>
<dbReference type="InterPro" id="IPR050109">
    <property type="entry name" value="HTH-type_TetR-like_transc_reg"/>
</dbReference>
<dbReference type="AlphaFoldDB" id="A0A5R8PAE9"/>
<feature type="compositionally biased region" description="Polar residues" evidence="5">
    <location>
        <begin position="1"/>
        <end position="12"/>
    </location>
</feature>
<accession>A0A5R8PAE9</accession>
<dbReference type="OrthoDB" id="4802216at2"/>
<evidence type="ECO:0000313" key="8">
    <source>
        <dbReference type="Proteomes" id="UP000308349"/>
    </source>
</evidence>
<protein>
    <submittedName>
        <fullName evidence="7">TetR/AcrR family transcriptional regulator</fullName>
    </submittedName>
</protein>
<proteinExistence type="predicted"/>